<evidence type="ECO:0000256" key="4">
    <source>
        <dbReference type="PROSITE-ProRule" id="PRU00335"/>
    </source>
</evidence>
<evidence type="ECO:0000259" key="5">
    <source>
        <dbReference type="PROSITE" id="PS50977"/>
    </source>
</evidence>
<evidence type="ECO:0000256" key="1">
    <source>
        <dbReference type="ARBA" id="ARBA00023015"/>
    </source>
</evidence>
<keyword evidence="1" id="KW-0805">Transcription regulation</keyword>
<dbReference type="InterPro" id="IPR036271">
    <property type="entry name" value="Tet_transcr_reg_TetR-rel_C_sf"/>
</dbReference>
<feature type="DNA-binding region" description="H-T-H motif" evidence="4">
    <location>
        <begin position="29"/>
        <end position="48"/>
    </location>
</feature>
<sequence>MTRADAVRNRERIISAAALAFADLGLDASMNEIARRAGVGIATTLRNFAHRDELIATVFSDRMRRYADITEAAAARPDPWQGFQQCVTEVFELQASDRGFSQVLIGSFPAAPAFEAERARAYRTFDALTRRAQAAGKLRADFVPNDMPLMLMANAGVISHTIDQAPGAWRRLTAYFLQSLSAEHAQPLPAPVPTRRLYLSMTKT</sequence>
<dbReference type="SUPFAM" id="SSF48498">
    <property type="entry name" value="Tetracyclin repressor-like, C-terminal domain"/>
    <property type="match status" value="1"/>
</dbReference>
<proteinExistence type="predicted"/>
<dbReference type="SUPFAM" id="SSF46689">
    <property type="entry name" value="Homeodomain-like"/>
    <property type="match status" value="1"/>
</dbReference>
<protein>
    <submittedName>
        <fullName evidence="6">TetR/AcrR family transcriptional regulator</fullName>
    </submittedName>
</protein>
<dbReference type="InterPro" id="IPR009057">
    <property type="entry name" value="Homeodomain-like_sf"/>
</dbReference>
<evidence type="ECO:0000256" key="3">
    <source>
        <dbReference type="ARBA" id="ARBA00023163"/>
    </source>
</evidence>
<accession>A0ABP7ADX8</accession>
<organism evidence="6 7">
    <name type="scientific">Kineosporia mesophila</name>
    <dbReference type="NCBI Taxonomy" id="566012"/>
    <lineage>
        <taxon>Bacteria</taxon>
        <taxon>Bacillati</taxon>
        <taxon>Actinomycetota</taxon>
        <taxon>Actinomycetes</taxon>
        <taxon>Kineosporiales</taxon>
        <taxon>Kineosporiaceae</taxon>
        <taxon>Kineosporia</taxon>
    </lineage>
</organism>
<keyword evidence="7" id="KW-1185">Reference proteome</keyword>
<gene>
    <name evidence="6" type="ORF">GCM10022223_54660</name>
</gene>
<dbReference type="PANTHER" id="PTHR30055">
    <property type="entry name" value="HTH-TYPE TRANSCRIPTIONAL REGULATOR RUTR"/>
    <property type="match status" value="1"/>
</dbReference>
<dbReference type="InterPro" id="IPR001647">
    <property type="entry name" value="HTH_TetR"/>
</dbReference>
<evidence type="ECO:0000313" key="6">
    <source>
        <dbReference type="EMBL" id="GAA3630065.1"/>
    </source>
</evidence>
<comment type="caution">
    <text evidence="6">The sequence shown here is derived from an EMBL/GenBank/DDBJ whole genome shotgun (WGS) entry which is preliminary data.</text>
</comment>
<dbReference type="InterPro" id="IPR050109">
    <property type="entry name" value="HTH-type_TetR-like_transc_reg"/>
</dbReference>
<evidence type="ECO:0000256" key="2">
    <source>
        <dbReference type="ARBA" id="ARBA00023125"/>
    </source>
</evidence>
<dbReference type="EMBL" id="BAAAZO010000011">
    <property type="protein sequence ID" value="GAA3630065.1"/>
    <property type="molecule type" value="Genomic_DNA"/>
</dbReference>
<reference evidence="7" key="1">
    <citation type="journal article" date="2019" name="Int. J. Syst. Evol. Microbiol.">
        <title>The Global Catalogue of Microorganisms (GCM) 10K type strain sequencing project: providing services to taxonomists for standard genome sequencing and annotation.</title>
        <authorList>
            <consortium name="The Broad Institute Genomics Platform"/>
            <consortium name="The Broad Institute Genome Sequencing Center for Infectious Disease"/>
            <person name="Wu L."/>
            <person name="Ma J."/>
        </authorList>
    </citation>
    <scope>NUCLEOTIDE SEQUENCE [LARGE SCALE GENOMIC DNA]</scope>
    <source>
        <strain evidence="7">JCM 16902</strain>
    </source>
</reference>
<name>A0ABP7ADX8_9ACTN</name>
<keyword evidence="2 4" id="KW-0238">DNA-binding</keyword>
<dbReference type="PROSITE" id="PS50977">
    <property type="entry name" value="HTH_TETR_2"/>
    <property type="match status" value="1"/>
</dbReference>
<feature type="domain" description="HTH tetR-type" evidence="5">
    <location>
        <begin position="7"/>
        <end position="66"/>
    </location>
</feature>
<dbReference type="Proteomes" id="UP001501074">
    <property type="component" value="Unassembled WGS sequence"/>
</dbReference>
<dbReference type="Gene3D" id="1.10.357.10">
    <property type="entry name" value="Tetracycline Repressor, domain 2"/>
    <property type="match status" value="1"/>
</dbReference>
<keyword evidence="3" id="KW-0804">Transcription</keyword>
<dbReference type="PANTHER" id="PTHR30055:SF234">
    <property type="entry name" value="HTH-TYPE TRANSCRIPTIONAL REGULATOR BETI"/>
    <property type="match status" value="1"/>
</dbReference>
<dbReference type="Pfam" id="PF00440">
    <property type="entry name" value="TetR_N"/>
    <property type="match status" value="1"/>
</dbReference>
<dbReference type="RefSeq" id="WP_231486047.1">
    <property type="nucleotide sequence ID" value="NZ_BAAAZO010000011.1"/>
</dbReference>
<evidence type="ECO:0000313" key="7">
    <source>
        <dbReference type="Proteomes" id="UP001501074"/>
    </source>
</evidence>